<gene>
    <name evidence="3" type="ORF">HMPREF0765_3161</name>
</gene>
<comment type="caution">
    <text evidence="3">The sequence shown here is derived from an EMBL/GenBank/DDBJ whole genome shotgun (WGS) entry which is preliminary data.</text>
</comment>
<dbReference type="AlphaFoldDB" id="C2G0Q5"/>
<dbReference type="InterPro" id="IPR013783">
    <property type="entry name" value="Ig-like_fold"/>
</dbReference>
<dbReference type="EMBL" id="ACHB01000071">
    <property type="protein sequence ID" value="EEI91135.1"/>
    <property type="molecule type" value="Genomic_DNA"/>
</dbReference>
<feature type="domain" description="Calcineurin-like phosphoesterase N-terminal" evidence="2">
    <location>
        <begin position="39"/>
        <end position="102"/>
    </location>
</feature>
<evidence type="ECO:0000313" key="4">
    <source>
        <dbReference type="Proteomes" id="UP000006241"/>
    </source>
</evidence>
<evidence type="ECO:0000313" key="3">
    <source>
        <dbReference type="EMBL" id="EEI91135.1"/>
    </source>
</evidence>
<dbReference type="Gene3D" id="2.60.40.10">
    <property type="entry name" value="Immunoglobulins"/>
    <property type="match status" value="1"/>
</dbReference>
<dbReference type="RefSeq" id="WP_003008917.1">
    <property type="nucleotide sequence ID" value="NZ_GG668632.1"/>
</dbReference>
<evidence type="ECO:0000259" key="2">
    <source>
        <dbReference type="Pfam" id="PF16371"/>
    </source>
</evidence>
<organism evidence="3 4">
    <name type="scientific">Sphingobacterium spiritivorum ATCC 33300</name>
    <dbReference type="NCBI Taxonomy" id="525372"/>
    <lineage>
        <taxon>Bacteria</taxon>
        <taxon>Pseudomonadati</taxon>
        <taxon>Bacteroidota</taxon>
        <taxon>Sphingobacteriia</taxon>
        <taxon>Sphingobacteriales</taxon>
        <taxon>Sphingobacteriaceae</taxon>
        <taxon>Sphingobacterium</taxon>
    </lineage>
</organism>
<reference evidence="3 4" key="1">
    <citation type="submission" date="2009-01" db="EMBL/GenBank/DDBJ databases">
        <authorList>
            <person name="Qin X."/>
            <person name="Bachman B."/>
            <person name="Battles P."/>
            <person name="Bell A."/>
            <person name="Bess C."/>
            <person name="Bickham C."/>
            <person name="Chaboub L."/>
            <person name="Chen D."/>
            <person name="Coyle M."/>
            <person name="Deiros D.R."/>
            <person name="Dinh H."/>
            <person name="Forbes L."/>
            <person name="Fowler G."/>
            <person name="Francisco L."/>
            <person name="Fu Q."/>
            <person name="Gubbala S."/>
            <person name="Hale W."/>
            <person name="Han Y."/>
            <person name="Hemphill L."/>
            <person name="Highlander S.K."/>
            <person name="Hirani K."/>
            <person name="Hogues M."/>
            <person name="Jackson L."/>
            <person name="Jakkamsetti A."/>
            <person name="Javaid M."/>
            <person name="Jiang H."/>
            <person name="Korchina V."/>
            <person name="Kovar C."/>
            <person name="Lara F."/>
            <person name="Lee S."/>
            <person name="Mata R."/>
            <person name="Mathew T."/>
            <person name="Moen C."/>
            <person name="Morales K."/>
            <person name="Munidasa M."/>
            <person name="Nazareth L."/>
            <person name="Ngo R."/>
            <person name="Nguyen L."/>
            <person name="Okwuonu G."/>
            <person name="Ongeri F."/>
            <person name="Patil S."/>
            <person name="Petrosino J."/>
            <person name="Pham C."/>
            <person name="Pham P."/>
            <person name="Pu L.-L."/>
            <person name="Puazo M."/>
            <person name="Raj R."/>
            <person name="Reid J."/>
            <person name="Rouhana J."/>
            <person name="Saada N."/>
            <person name="Shang Y."/>
            <person name="Simmons D."/>
            <person name="Thornton R."/>
            <person name="Warren J."/>
            <person name="Weissenberger G."/>
            <person name="Zhang J."/>
            <person name="Zhang L."/>
            <person name="Zhou C."/>
            <person name="Zhu D."/>
            <person name="Muzny D."/>
            <person name="Worley K."/>
            <person name="Gibbs R."/>
        </authorList>
    </citation>
    <scope>NUCLEOTIDE SEQUENCE [LARGE SCALE GENOMIC DNA]</scope>
    <source>
        <strain evidence="3 4">ATCC 33300</strain>
    </source>
</reference>
<dbReference type="Pfam" id="PF16371">
    <property type="entry name" value="MetallophosN"/>
    <property type="match status" value="1"/>
</dbReference>
<dbReference type="InterPro" id="IPR032285">
    <property type="entry name" value="Metallophos_N"/>
</dbReference>
<dbReference type="Proteomes" id="UP000006241">
    <property type="component" value="Unassembled WGS sequence"/>
</dbReference>
<protein>
    <recommendedName>
        <fullName evidence="2">Calcineurin-like phosphoesterase N-terminal domain-containing protein</fullName>
    </recommendedName>
</protein>
<keyword evidence="1" id="KW-0732">Signal</keyword>
<feature type="signal peptide" evidence="1">
    <location>
        <begin position="1"/>
        <end position="19"/>
    </location>
</feature>
<evidence type="ECO:0000256" key="1">
    <source>
        <dbReference type="SAM" id="SignalP"/>
    </source>
</evidence>
<dbReference type="SUPFAM" id="SSF117074">
    <property type="entry name" value="Hypothetical protein PA1324"/>
    <property type="match status" value="1"/>
</dbReference>
<proteinExistence type="predicted"/>
<feature type="chain" id="PRO_5002912217" description="Calcineurin-like phosphoesterase N-terminal domain-containing protein" evidence="1">
    <location>
        <begin position="20"/>
        <end position="106"/>
    </location>
</feature>
<name>C2G0Q5_SPHSI</name>
<accession>C2G0Q5</accession>
<dbReference type="HOGENOM" id="CLU_2221546_0_0_10"/>
<sequence length="106" mass="11646">MKKISTFLTFLSILSTLHAQDVVRGTVFADANKNGVREQKEAGIANVSVSNGVQVVKTDAKGKYELPLGKDNIIFVIKPTDYSIPVNANNHPQFYYIHKPKGKSGQ</sequence>